<dbReference type="RefSeq" id="WP_243570174.1">
    <property type="nucleotide sequence ID" value="NZ_BAAARD010000002.1"/>
</dbReference>
<dbReference type="Proteomes" id="UP000831304">
    <property type="component" value="Chromosome"/>
</dbReference>
<dbReference type="EMBL" id="CP094533">
    <property type="protein sequence ID" value="UOE27340.1"/>
    <property type="molecule type" value="Genomic_DNA"/>
</dbReference>
<sequence length="333" mass="35890">MTQRQHARPRVALAAGLSATTFWIFSGATLAYAEPPELGTQDAETIFAAVAPDVLKDVAEVEIVGGAVEYTDNGVTTQVPLDPREVVRLSTTGDEVGLSIPFGDQAELVETSDPGVIAYENGNGSRTALIVHDDSSIQIGTIIQGTESPHRYEYSLSIPAGGLISLDPAGSITILNGDGDYIAGVARPWAVDAQGNAIATRYEVRGTSLTQVVDHSADAEYPIVADPWLGSALISKAVWAKNLWKYSPTLKVYPTQYGRAWGAPGIARWAAWSETLSKTPRAGWPNPATASMENQFYCHFDVVRFRAPNKEYWGLDSKIPNRGYAGFLKTECN</sequence>
<evidence type="ECO:0000313" key="1">
    <source>
        <dbReference type="EMBL" id="UOE27340.1"/>
    </source>
</evidence>
<reference evidence="1 2" key="1">
    <citation type="submission" date="2022-03" db="EMBL/GenBank/DDBJ databases">
        <title>Agromyces sp. isolated from the gut of P. brevitarsis seulensis larvae.</title>
        <authorList>
            <person name="Won M."/>
            <person name="Kwon S.-W."/>
        </authorList>
    </citation>
    <scope>NUCLEOTIDE SEQUENCE [LARGE SCALE GENOMIC DNA]</scope>
    <source>
        <strain evidence="1 2">KACC 16215</strain>
    </source>
</reference>
<proteinExistence type="predicted"/>
<dbReference type="InterPro" id="IPR019719">
    <property type="entry name" value="DUF2599"/>
</dbReference>
<organism evidence="1 2">
    <name type="scientific">Agromyces soli</name>
    <dbReference type="NCBI Taxonomy" id="659012"/>
    <lineage>
        <taxon>Bacteria</taxon>
        <taxon>Bacillati</taxon>
        <taxon>Actinomycetota</taxon>
        <taxon>Actinomycetes</taxon>
        <taxon>Micrococcales</taxon>
        <taxon>Microbacteriaceae</taxon>
        <taxon>Agromyces</taxon>
    </lineage>
</organism>
<protein>
    <submittedName>
        <fullName evidence="1">DUF2599 domain-containing protein</fullName>
    </submittedName>
</protein>
<accession>A0ABY4AVZ0</accession>
<name>A0ABY4AVZ0_9MICO</name>
<dbReference type="Pfam" id="PF10783">
    <property type="entry name" value="DUF2599"/>
    <property type="match status" value="1"/>
</dbReference>
<gene>
    <name evidence="1" type="ORF">MTP13_06040</name>
</gene>
<evidence type="ECO:0000313" key="2">
    <source>
        <dbReference type="Proteomes" id="UP000831304"/>
    </source>
</evidence>
<keyword evidence="2" id="KW-1185">Reference proteome</keyword>